<gene>
    <name evidence="2" type="ORF">C7212DRAFT_81985</name>
</gene>
<dbReference type="OrthoDB" id="4357141at2759"/>
<feature type="non-terminal residue" evidence="2">
    <location>
        <position position="66"/>
    </location>
</feature>
<keyword evidence="3" id="KW-1185">Reference proteome</keyword>
<name>A0A317SBV2_9PEZI</name>
<dbReference type="Proteomes" id="UP000246991">
    <property type="component" value="Unassembled WGS sequence"/>
</dbReference>
<feature type="non-terminal residue" evidence="2">
    <location>
        <position position="1"/>
    </location>
</feature>
<dbReference type="AlphaFoldDB" id="A0A317SBV2"/>
<protein>
    <recommendedName>
        <fullName evidence="1">DDE-1 domain-containing protein</fullName>
    </recommendedName>
</protein>
<sequence length="66" mass="7680">SPSKWMEDSVGLEWLIDYFDAFTRDQTSKHSCLLILNSHIYSTPYEFRKDALDNNIHLALLPPHST</sequence>
<proteinExistence type="predicted"/>
<accession>A0A317SBV2</accession>
<organism evidence="2 3">
    <name type="scientific">Tuber magnatum</name>
    <name type="common">white Piedmont truffle</name>
    <dbReference type="NCBI Taxonomy" id="42249"/>
    <lineage>
        <taxon>Eukaryota</taxon>
        <taxon>Fungi</taxon>
        <taxon>Dikarya</taxon>
        <taxon>Ascomycota</taxon>
        <taxon>Pezizomycotina</taxon>
        <taxon>Pezizomycetes</taxon>
        <taxon>Pezizales</taxon>
        <taxon>Tuberaceae</taxon>
        <taxon>Tuber</taxon>
    </lineage>
</organism>
<feature type="domain" description="DDE-1" evidence="1">
    <location>
        <begin position="5"/>
        <end position="66"/>
    </location>
</feature>
<evidence type="ECO:0000313" key="3">
    <source>
        <dbReference type="Proteomes" id="UP000246991"/>
    </source>
</evidence>
<dbReference type="GO" id="GO:0003676">
    <property type="term" value="F:nucleic acid binding"/>
    <property type="evidence" value="ECO:0007669"/>
    <property type="project" value="InterPro"/>
</dbReference>
<reference evidence="2 3" key="1">
    <citation type="submission" date="2018-03" db="EMBL/GenBank/DDBJ databases">
        <title>Genomes of Pezizomycetes fungi and the evolution of truffles.</title>
        <authorList>
            <person name="Murat C."/>
            <person name="Payen T."/>
            <person name="Noel B."/>
            <person name="Kuo A."/>
            <person name="Martin F.M."/>
        </authorList>
    </citation>
    <scope>NUCLEOTIDE SEQUENCE [LARGE SCALE GENOMIC DNA]</scope>
    <source>
        <strain evidence="2">091103-1</strain>
    </source>
</reference>
<evidence type="ECO:0000259" key="1">
    <source>
        <dbReference type="Pfam" id="PF03184"/>
    </source>
</evidence>
<dbReference type="EMBL" id="PYWC01000124">
    <property type="protein sequence ID" value="PWW72009.1"/>
    <property type="molecule type" value="Genomic_DNA"/>
</dbReference>
<comment type="caution">
    <text evidence="2">The sequence shown here is derived from an EMBL/GenBank/DDBJ whole genome shotgun (WGS) entry which is preliminary data.</text>
</comment>
<dbReference type="Pfam" id="PF03184">
    <property type="entry name" value="DDE_1"/>
    <property type="match status" value="1"/>
</dbReference>
<evidence type="ECO:0000313" key="2">
    <source>
        <dbReference type="EMBL" id="PWW72009.1"/>
    </source>
</evidence>
<dbReference type="InterPro" id="IPR004875">
    <property type="entry name" value="DDE_SF_endonuclease_dom"/>
</dbReference>